<dbReference type="EMBL" id="BAABJZ010000004">
    <property type="protein sequence ID" value="GAA4873568.1"/>
    <property type="molecule type" value="Genomic_DNA"/>
</dbReference>
<sequence length="83" mass="9143">MLGPLRRRNAHAKHNSLPLPLSTTFLIPSLHCPFGTHCNSPEFKTSSDRTLQPQHLVASAAGHAPSSSVYVLKKPMDNETHYV</sequence>
<proteinExistence type="predicted"/>
<comment type="caution">
    <text evidence="1">The sequence shown here is derived from an EMBL/GenBank/DDBJ whole genome shotgun (WGS) entry which is preliminary data.</text>
</comment>
<evidence type="ECO:0000313" key="1">
    <source>
        <dbReference type="EMBL" id="GAA4873568.1"/>
    </source>
</evidence>
<accession>A0ABP9EFT5</accession>
<name>A0ABP9EFT5_9GAMM</name>
<protein>
    <submittedName>
        <fullName evidence="1">Uncharacterized protein</fullName>
    </submittedName>
</protein>
<keyword evidence="2" id="KW-1185">Reference proteome</keyword>
<gene>
    <name evidence="1" type="ORF">GCM10023333_03040</name>
</gene>
<reference evidence="2" key="1">
    <citation type="journal article" date="2019" name="Int. J. Syst. Evol. Microbiol.">
        <title>The Global Catalogue of Microorganisms (GCM) 10K type strain sequencing project: providing services to taxonomists for standard genome sequencing and annotation.</title>
        <authorList>
            <consortium name="The Broad Institute Genomics Platform"/>
            <consortium name="The Broad Institute Genome Sequencing Center for Infectious Disease"/>
            <person name="Wu L."/>
            <person name="Ma J."/>
        </authorList>
    </citation>
    <scope>NUCLEOTIDE SEQUENCE [LARGE SCALE GENOMIC DNA]</scope>
    <source>
        <strain evidence="2">JCM 18401</strain>
    </source>
</reference>
<dbReference type="Proteomes" id="UP001499988">
    <property type="component" value="Unassembled WGS sequence"/>
</dbReference>
<organism evidence="1 2">
    <name type="scientific">Ferrimonas pelagia</name>
    <dbReference type="NCBI Taxonomy" id="1177826"/>
    <lineage>
        <taxon>Bacteria</taxon>
        <taxon>Pseudomonadati</taxon>
        <taxon>Pseudomonadota</taxon>
        <taxon>Gammaproteobacteria</taxon>
        <taxon>Alteromonadales</taxon>
        <taxon>Ferrimonadaceae</taxon>
        <taxon>Ferrimonas</taxon>
    </lineage>
</organism>
<evidence type="ECO:0000313" key="2">
    <source>
        <dbReference type="Proteomes" id="UP001499988"/>
    </source>
</evidence>